<evidence type="ECO:0000256" key="4">
    <source>
        <dbReference type="ARBA" id="ARBA00023136"/>
    </source>
</evidence>
<dbReference type="PROSITE" id="PS51257">
    <property type="entry name" value="PROKAR_LIPOPROTEIN"/>
    <property type="match status" value="1"/>
</dbReference>
<organism evidence="7 8">
    <name type="scientific">Calycina marina</name>
    <dbReference type="NCBI Taxonomy" id="1763456"/>
    <lineage>
        <taxon>Eukaryota</taxon>
        <taxon>Fungi</taxon>
        <taxon>Dikarya</taxon>
        <taxon>Ascomycota</taxon>
        <taxon>Pezizomycotina</taxon>
        <taxon>Leotiomycetes</taxon>
        <taxon>Helotiales</taxon>
        <taxon>Pezizellaceae</taxon>
        <taxon>Calycina</taxon>
    </lineage>
</organism>
<reference evidence="7" key="1">
    <citation type="journal article" date="2021" name="IMA Fungus">
        <title>Genomic characterization of three marine fungi, including Emericellopsis atlantica sp. nov. with signatures of a generalist lifestyle and marine biomass degradation.</title>
        <authorList>
            <person name="Hagestad O.C."/>
            <person name="Hou L."/>
            <person name="Andersen J.H."/>
            <person name="Hansen E.H."/>
            <person name="Altermark B."/>
            <person name="Li C."/>
            <person name="Kuhnert E."/>
            <person name="Cox R.J."/>
            <person name="Crous P.W."/>
            <person name="Spatafora J.W."/>
            <person name="Lail K."/>
            <person name="Amirebrahimi M."/>
            <person name="Lipzen A."/>
            <person name="Pangilinan J."/>
            <person name="Andreopoulos W."/>
            <person name="Hayes R.D."/>
            <person name="Ng V."/>
            <person name="Grigoriev I.V."/>
            <person name="Jackson S.A."/>
            <person name="Sutton T.D.S."/>
            <person name="Dobson A.D.W."/>
            <person name="Rama T."/>
        </authorList>
    </citation>
    <scope>NUCLEOTIDE SEQUENCE</scope>
    <source>
        <strain evidence="7">TRa3180A</strain>
    </source>
</reference>
<sequence length="349" mass="39738">MEDGKYVDGSFYFYAPNKGAPVIFAVLFAISCGWHAWQCIRYKCWRITGILPWSALIFVAGYSLREFGAFHYDKLNVFIASLVMVYAAPPLYELSNYFTLSRILYYIPYHSPLHPGRVFTTFGLLSAIVEALNANGAAYMANSSLPKSKQDIGRALLKTALVLQLVILGIFIALALWFHRCCLKAGLMPHNLAVVLQTLYISSTLIGIRTIFRTVEFFSTIDIHYTPGTDPNTLSPLLRYEWFFYIFESSLMVLNTYLLNFRHTMRYLPRDNAIYLAEDGVTQVQGPGYQDKRLWLVTVVDPFDLHGLLRGRNLKERFWETHKDERKGGGEVKSVLQPTDGAEAEPGRK</sequence>
<name>A0A9P7Z8I1_9HELO</name>
<keyword evidence="2 6" id="KW-0812">Transmembrane</keyword>
<gene>
    <name evidence="7" type="ORF">BJ878DRAFT_177327</name>
</gene>
<dbReference type="InterPro" id="IPR007568">
    <property type="entry name" value="RTA1"/>
</dbReference>
<evidence type="ECO:0000313" key="7">
    <source>
        <dbReference type="EMBL" id="KAG9247474.1"/>
    </source>
</evidence>
<dbReference type="EMBL" id="MU253771">
    <property type="protein sequence ID" value="KAG9247474.1"/>
    <property type="molecule type" value="Genomic_DNA"/>
</dbReference>
<dbReference type="GO" id="GO:0016020">
    <property type="term" value="C:membrane"/>
    <property type="evidence" value="ECO:0007669"/>
    <property type="project" value="UniProtKB-SubCell"/>
</dbReference>
<evidence type="ECO:0000256" key="1">
    <source>
        <dbReference type="ARBA" id="ARBA00004141"/>
    </source>
</evidence>
<protein>
    <recommendedName>
        <fullName evidence="9">RTA1 domain protein</fullName>
    </recommendedName>
</protein>
<feature type="transmembrane region" description="Helical" evidence="6">
    <location>
        <begin position="44"/>
        <end position="64"/>
    </location>
</feature>
<dbReference type="PANTHER" id="PTHR31465">
    <property type="entry name" value="PROTEIN RTA1-RELATED"/>
    <property type="match status" value="1"/>
</dbReference>
<feature type="transmembrane region" description="Helical" evidence="6">
    <location>
        <begin position="76"/>
        <end position="98"/>
    </location>
</feature>
<proteinExistence type="predicted"/>
<dbReference type="Proteomes" id="UP000887226">
    <property type="component" value="Unassembled WGS sequence"/>
</dbReference>
<evidence type="ECO:0008006" key="9">
    <source>
        <dbReference type="Google" id="ProtNLM"/>
    </source>
</evidence>
<feature type="transmembrane region" description="Helical" evidence="6">
    <location>
        <begin position="118"/>
        <end position="141"/>
    </location>
</feature>
<evidence type="ECO:0000256" key="2">
    <source>
        <dbReference type="ARBA" id="ARBA00022692"/>
    </source>
</evidence>
<evidence type="ECO:0000313" key="8">
    <source>
        <dbReference type="Proteomes" id="UP000887226"/>
    </source>
</evidence>
<dbReference type="Pfam" id="PF04479">
    <property type="entry name" value="RTA1"/>
    <property type="match status" value="1"/>
</dbReference>
<evidence type="ECO:0000256" key="5">
    <source>
        <dbReference type="SAM" id="MobiDB-lite"/>
    </source>
</evidence>
<keyword evidence="4 6" id="KW-0472">Membrane</keyword>
<keyword evidence="3 6" id="KW-1133">Transmembrane helix</keyword>
<feature type="transmembrane region" description="Helical" evidence="6">
    <location>
        <begin position="20"/>
        <end position="37"/>
    </location>
</feature>
<dbReference type="OrthoDB" id="3358017at2759"/>
<feature type="transmembrane region" description="Helical" evidence="6">
    <location>
        <begin position="161"/>
        <end position="179"/>
    </location>
</feature>
<feature type="region of interest" description="Disordered" evidence="5">
    <location>
        <begin position="324"/>
        <end position="349"/>
    </location>
</feature>
<comment type="subcellular location">
    <subcellularLocation>
        <location evidence="1">Membrane</location>
        <topology evidence="1">Multi-pass membrane protein</topology>
    </subcellularLocation>
</comment>
<dbReference type="PANTHER" id="PTHR31465:SF13">
    <property type="entry name" value="RTA1 DOMAIN PROTEIN-RELATED"/>
    <property type="match status" value="1"/>
</dbReference>
<evidence type="ECO:0000256" key="6">
    <source>
        <dbReference type="SAM" id="Phobius"/>
    </source>
</evidence>
<accession>A0A9P7Z8I1</accession>
<comment type="caution">
    <text evidence="7">The sequence shown here is derived from an EMBL/GenBank/DDBJ whole genome shotgun (WGS) entry which is preliminary data.</text>
</comment>
<keyword evidence="8" id="KW-1185">Reference proteome</keyword>
<feature type="transmembrane region" description="Helical" evidence="6">
    <location>
        <begin position="242"/>
        <end position="260"/>
    </location>
</feature>
<evidence type="ECO:0000256" key="3">
    <source>
        <dbReference type="ARBA" id="ARBA00022989"/>
    </source>
</evidence>
<feature type="transmembrane region" description="Helical" evidence="6">
    <location>
        <begin position="191"/>
        <end position="212"/>
    </location>
</feature>
<dbReference type="AlphaFoldDB" id="A0A9P7Z8I1"/>